<dbReference type="EMBL" id="VHIR01000007">
    <property type="protein sequence ID" value="TQE43597.1"/>
    <property type="molecule type" value="Genomic_DNA"/>
</dbReference>
<dbReference type="RefSeq" id="WP_141628857.1">
    <property type="nucleotide sequence ID" value="NZ_VHIR01000007.1"/>
</dbReference>
<dbReference type="AlphaFoldDB" id="A0A540R7L0"/>
<accession>A0A540R7L0</accession>
<protein>
    <submittedName>
        <fullName evidence="1">Uncharacterized protein</fullName>
    </submittedName>
</protein>
<evidence type="ECO:0000313" key="2">
    <source>
        <dbReference type="Proteomes" id="UP000318080"/>
    </source>
</evidence>
<comment type="caution">
    <text evidence="1">The sequence shown here is derived from an EMBL/GenBank/DDBJ whole genome shotgun (WGS) entry which is preliminary data.</text>
</comment>
<name>A0A540R7L0_9CORY</name>
<gene>
    <name evidence="1" type="ORF">EJK80_06200</name>
</gene>
<organism evidence="1 2">
    <name type="scientific">Corynebacterium phoceense</name>
    <dbReference type="NCBI Taxonomy" id="1686286"/>
    <lineage>
        <taxon>Bacteria</taxon>
        <taxon>Bacillati</taxon>
        <taxon>Actinomycetota</taxon>
        <taxon>Actinomycetes</taxon>
        <taxon>Mycobacteriales</taxon>
        <taxon>Corynebacteriaceae</taxon>
        <taxon>Corynebacterium</taxon>
    </lineage>
</organism>
<keyword evidence="2" id="KW-1185">Reference proteome</keyword>
<reference evidence="1 2" key="1">
    <citation type="submission" date="2019-06" db="EMBL/GenBank/DDBJ databases">
        <title>Draft genome of C. phoceense Strain 272.</title>
        <authorList>
            <person name="Pacheco L.G.C."/>
            <person name="Barberis C.M."/>
            <person name="Almuzara M.N."/>
            <person name="Traglia G.M."/>
            <person name="Santos C.S."/>
            <person name="Rocha D.J.P.G."/>
            <person name="Aguiar E.R.G.R."/>
            <person name="Vay C.A."/>
        </authorList>
    </citation>
    <scope>NUCLEOTIDE SEQUENCE [LARGE SCALE GENOMIC DNA]</scope>
    <source>
        <strain evidence="1 2">272</strain>
    </source>
</reference>
<evidence type="ECO:0000313" key="1">
    <source>
        <dbReference type="EMBL" id="TQE43597.1"/>
    </source>
</evidence>
<sequence length="109" mass="12197">MYLNDCCAPGGSCPICNYVEPPEMVHIFTVWEAYDDGITPEDSYGLIKVITQDDPDDLPYLWDLVLNYAPELVASMPDFENPTLTLNQIRDLAKLGNLDGELLKSEELA</sequence>
<dbReference type="STRING" id="1686286.GCA_900092335_02636"/>
<dbReference type="Proteomes" id="UP000318080">
    <property type="component" value="Unassembled WGS sequence"/>
</dbReference>
<proteinExistence type="predicted"/>